<feature type="compositionally biased region" description="Basic residues" evidence="1">
    <location>
        <begin position="302"/>
        <end position="311"/>
    </location>
</feature>
<feature type="compositionally biased region" description="Acidic residues" evidence="1">
    <location>
        <begin position="616"/>
        <end position="633"/>
    </location>
</feature>
<feature type="domain" description="Myb-like" evidence="2">
    <location>
        <begin position="688"/>
        <end position="736"/>
    </location>
</feature>
<name>A0AAW0Z2Y3_9TREE</name>
<dbReference type="SMART" id="SM00717">
    <property type="entry name" value="SANT"/>
    <property type="match status" value="1"/>
</dbReference>
<dbReference type="Pfam" id="PF15963">
    <property type="entry name" value="Myb_DNA-bind_7"/>
    <property type="match status" value="1"/>
</dbReference>
<evidence type="ECO:0000313" key="3">
    <source>
        <dbReference type="EMBL" id="KAK8864463.1"/>
    </source>
</evidence>
<feature type="compositionally biased region" description="Basic residues" evidence="1">
    <location>
        <begin position="475"/>
        <end position="484"/>
    </location>
</feature>
<dbReference type="InterPro" id="IPR009057">
    <property type="entry name" value="Homeodomain-like_sf"/>
</dbReference>
<reference evidence="3 4" key="1">
    <citation type="journal article" date="2024" name="bioRxiv">
        <title>Comparative genomics of Cryptococcus and Kwoniella reveals pathogenesis evolution and contrasting karyotype dynamics via intercentromeric recombination or chromosome fusion.</title>
        <authorList>
            <person name="Coelho M.A."/>
            <person name="David-Palma M."/>
            <person name="Shea T."/>
            <person name="Bowers K."/>
            <person name="McGinley-Smith S."/>
            <person name="Mohammad A.W."/>
            <person name="Gnirke A."/>
            <person name="Yurkov A.M."/>
            <person name="Nowrousian M."/>
            <person name="Sun S."/>
            <person name="Cuomo C.A."/>
            <person name="Heitman J."/>
        </authorList>
    </citation>
    <scope>NUCLEOTIDE SEQUENCE [LARGE SCALE GENOMIC DNA]</scope>
    <source>
        <strain evidence="3 4">CBS 13917</strain>
    </source>
</reference>
<feature type="compositionally biased region" description="Polar residues" evidence="1">
    <location>
        <begin position="1"/>
        <end position="10"/>
    </location>
</feature>
<feature type="region of interest" description="Disordered" evidence="1">
    <location>
        <begin position="71"/>
        <end position="90"/>
    </location>
</feature>
<dbReference type="GeneID" id="92178971"/>
<organism evidence="3 4">
    <name type="scientific">Kwoniella newhampshirensis</name>
    <dbReference type="NCBI Taxonomy" id="1651941"/>
    <lineage>
        <taxon>Eukaryota</taxon>
        <taxon>Fungi</taxon>
        <taxon>Dikarya</taxon>
        <taxon>Basidiomycota</taxon>
        <taxon>Agaricomycotina</taxon>
        <taxon>Tremellomycetes</taxon>
        <taxon>Tremellales</taxon>
        <taxon>Cryptococcaceae</taxon>
        <taxon>Kwoniella</taxon>
    </lineage>
</organism>
<feature type="compositionally biased region" description="Acidic residues" evidence="1">
    <location>
        <begin position="509"/>
        <end position="520"/>
    </location>
</feature>
<dbReference type="GO" id="GO:0000126">
    <property type="term" value="C:transcription factor TFIIIB complex"/>
    <property type="evidence" value="ECO:0007669"/>
    <property type="project" value="TreeGrafter"/>
</dbReference>
<feature type="region of interest" description="Disordered" evidence="1">
    <location>
        <begin position="286"/>
        <end position="405"/>
    </location>
</feature>
<dbReference type="KEGG" id="kne:92178971"/>
<dbReference type="InterPro" id="IPR001005">
    <property type="entry name" value="SANT/Myb"/>
</dbReference>
<feature type="region of interest" description="Disordered" evidence="1">
    <location>
        <begin position="468"/>
        <end position="644"/>
    </location>
</feature>
<dbReference type="Proteomes" id="UP001388673">
    <property type="component" value="Unassembled WGS sequence"/>
</dbReference>
<evidence type="ECO:0000313" key="4">
    <source>
        <dbReference type="Proteomes" id="UP001388673"/>
    </source>
</evidence>
<feature type="compositionally biased region" description="Basic and acidic residues" evidence="1">
    <location>
        <begin position="485"/>
        <end position="502"/>
    </location>
</feature>
<sequence length="830" mass="90179">MSLRLPSQNKFKPVARPAVRKGPSAHRPASTPTTSSTISLKSTQPAASQSTAPVTFATLSSSASTALAAQIPPSLGSSHPPSLSPASISTPIASAQVREIRNKQYEANGNVSSVIATRAPDVATESSNTFTTAPDASPTQPRVRPSGPSTYPLVPRSTPAPPGAKLSLLDAARAHTSAGPSPGGIARRTPSISSQARRAPSVTPQFEDPHPVTSRQLARTPSATPQPEKQPSYGVPPSLATSAPASGIGFGLPPSLGVSNVASSSRHSTPPANASELAAAVVSTILPPVDDAGYPRVELGKPQKRSRKPRYPRPAPEPGSVQEEGSAPGSAGHSQWTTQKPARRNKAAPVEEREPSQDTDISGESGTGEGDERRAKRKEAADTTPVTSRPVKKTRNNKPKPITVSQVSLVDVRPNEMVGDRVDEGMTTMGDLATVLAAQGKVSKRAIKIDEFKRNEEMKRRAAAQARALETWRRNQIKRRKVRAAKNEERVRRREELGKLGMDEGQVSPDEDDSEEEYEPIPDRLTPESTPEPQLRLDPEMPEREDDDDEPRTVDGDRDDSDVDTTRDEILEDGSQAGDEVANNNDNFDATVAPEEEDEETAALRAAGFMVTADAGDGDLQGDGDGDDEDFDEQPWLQGDEPDLDGYRYELEERRRRMIQVHEDDGEVVEVDDETRFINSATFGKNSKPQRWTAQDTELFYLALEETGENYSLMAAYFPGRTNRQLKLKGLRENKLNPARMTAAILSRKPLDKAYLSKSAGYDPDKPWDREEALFEEARQDQQKLRTVQSDGLGLEEGVREEQEGDDGMMDEADEKSGDEGEKEDDEDEA</sequence>
<feature type="compositionally biased region" description="Polar residues" evidence="1">
    <location>
        <begin position="257"/>
        <end position="272"/>
    </location>
</feature>
<accession>A0AAW0Z2Y3</accession>
<comment type="caution">
    <text evidence="3">The sequence shown here is derived from an EMBL/GenBank/DDBJ whole genome shotgun (WGS) entry which is preliminary data.</text>
</comment>
<evidence type="ECO:0000256" key="1">
    <source>
        <dbReference type="SAM" id="MobiDB-lite"/>
    </source>
</evidence>
<dbReference type="EMBL" id="JBCAWK010000003">
    <property type="protein sequence ID" value="KAK8864463.1"/>
    <property type="molecule type" value="Genomic_DNA"/>
</dbReference>
<gene>
    <name evidence="3" type="ORF">IAR55_001712</name>
</gene>
<proteinExistence type="predicted"/>
<dbReference type="PANTHER" id="PTHR22929:SF0">
    <property type="entry name" value="TRANSCRIPTION FACTOR TFIIIB COMPONENT B'' HOMOLOG"/>
    <property type="match status" value="1"/>
</dbReference>
<feature type="region of interest" description="Disordered" evidence="1">
    <location>
        <begin position="1"/>
        <end position="52"/>
    </location>
</feature>
<feature type="compositionally biased region" description="Low complexity" evidence="1">
    <location>
        <begin position="30"/>
        <end position="43"/>
    </location>
</feature>
<dbReference type="CDD" id="cd00167">
    <property type="entry name" value="SANT"/>
    <property type="match status" value="1"/>
</dbReference>
<dbReference type="GO" id="GO:0001156">
    <property type="term" value="F:TFIIIC-class transcription factor complex binding"/>
    <property type="evidence" value="ECO:0007669"/>
    <property type="project" value="TreeGrafter"/>
</dbReference>
<feature type="compositionally biased region" description="Polar residues" evidence="1">
    <location>
        <begin position="213"/>
        <end position="229"/>
    </location>
</feature>
<dbReference type="RefSeq" id="XP_066804759.1">
    <property type="nucleotide sequence ID" value="XM_066944836.1"/>
</dbReference>
<feature type="compositionally biased region" description="Acidic residues" evidence="1">
    <location>
        <begin position="803"/>
        <end position="814"/>
    </location>
</feature>
<feature type="compositionally biased region" description="Polar residues" evidence="1">
    <location>
        <begin position="124"/>
        <end position="140"/>
    </location>
</feature>
<dbReference type="PANTHER" id="PTHR22929">
    <property type="entry name" value="RNA POLYMERASE III TRANSCRIPTION INITIATION FACTOR B"/>
    <property type="match status" value="1"/>
</dbReference>
<dbReference type="GO" id="GO:0070898">
    <property type="term" value="P:RNA polymerase III preinitiation complex assembly"/>
    <property type="evidence" value="ECO:0007669"/>
    <property type="project" value="TreeGrafter"/>
</dbReference>
<dbReference type="AlphaFoldDB" id="A0AAW0Z2Y3"/>
<dbReference type="InterPro" id="IPR039467">
    <property type="entry name" value="TFIIIB_B''_Myb"/>
</dbReference>
<protein>
    <recommendedName>
        <fullName evidence="2">Myb-like domain-containing protein</fullName>
    </recommendedName>
</protein>
<dbReference type="SUPFAM" id="SSF46689">
    <property type="entry name" value="Homeodomain-like"/>
    <property type="match status" value="1"/>
</dbReference>
<feature type="compositionally biased region" description="Acidic residues" evidence="1">
    <location>
        <begin position="821"/>
        <end position="830"/>
    </location>
</feature>
<feature type="region of interest" description="Disordered" evidence="1">
    <location>
        <begin position="779"/>
        <end position="830"/>
    </location>
</feature>
<feature type="region of interest" description="Disordered" evidence="1">
    <location>
        <begin position="119"/>
        <end position="274"/>
    </location>
</feature>
<feature type="compositionally biased region" description="Basic and acidic residues" evidence="1">
    <location>
        <begin position="370"/>
        <end position="381"/>
    </location>
</feature>
<evidence type="ECO:0000259" key="2">
    <source>
        <dbReference type="SMART" id="SM00717"/>
    </source>
</evidence>
<keyword evidence="4" id="KW-1185">Reference proteome</keyword>